<dbReference type="InterPro" id="IPR051181">
    <property type="entry name" value="CAF1_poly(A)_ribonucleases"/>
</dbReference>
<dbReference type="Pfam" id="PF04857">
    <property type="entry name" value="CAF1"/>
    <property type="match status" value="1"/>
</dbReference>
<reference evidence="3 4" key="1">
    <citation type="submission" date="2010-05" db="EMBL/GenBank/DDBJ databases">
        <title>The Genome Sequence of Thecamonas trahens ATCC 50062.</title>
        <authorList>
            <consortium name="The Broad Institute Genome Sequencing Platform"/>
            <person name="Russ C."/>
            <person name="Cuomo C."/>
            <person name="Shea T."/>
            <person name="Young S.K."/>
            <person name="Zeng Q."/>
            <person name="Koehrsen M."/>
            <person name="Haas B."/>
            <person name="Borodovsky M."/>
            <person name="Guigo R."/>
            <person name="Alvarado L."/>
            <person name="Berlin A."/>
            <person name="Bochicchio J."/>
            <person name="Borenstein D."/>
            <person name="Chapman S."/>
            <person name="Chen Z."/>
            <person name="Freedman E."/>
            <person name="Gellesch M."/>
            <person name="Goldberg J."/>
            <person name="Griggs A."/>
            <person name="Gujja S."/>
            <person name="Heilman E."/>
            <person name="Heiman D."/>
            <person name="Hepburn T."/>
            <person name="Howarth C."/>
            <person name="Jen D."/>
            <person name="Larson L."/>
            <person name="Mehta T."/>
            <person name="Park D."/>
            <person name="Pearson M."/>
            <person name="Roberts A."/>
            <person name="Saif S."/>
            <person name="Shenoy N."/>
            <person name="Sisk P."/>
            <person name="Stolte C."/>
            <person name="Sykes S."/>
            <person name="Thomson T."/>
            <person name="Walk T."/>
            <person name="White J."/>
            <person name="Yandava C."/>
            <person name="Burger G."/>
            <person name="Gray M.W."/>
            <person name="Holland P.W.H."/>
            <person name="King N."/>
            <person name="Lang F.B.F."/>
            <person name="Roger A.J."/>
            <person name="Ruiz-Trillo I."/>
            <person name="Lander E."/>
            <person name="Nusbaum C."/>
        </authorList>
    </citation>
    <scope>NUCLEOTIDE SEQUENCE [LARGE SCALE GENOMIC DNA]</scope>
    <source>
        <strain evidence="3 4">ATCC 50062</strain>
    </source>
</reference>
<evidence type="ECO:0000256" key="2">
    <source>
        <dbReference type="SAM" id="MobiDB-lite"/>
    </source>
</evidence>
<dbReference type="InterPro" id="IPR036397">
    <property type="entry name" value="RNaseH_sf"/>
</dbReference>
<dbReference type="PANTHER" id="PTHR15092:SF47">
    <property type="entry name" value="POLY(A)-SPECIFIC EXORIBONUCLEASE PARN"/>
    <property type="match status" value="1"/>
</dbReference>
<name>A0A0L0DDD6_THETB</name>
<dbReference type="Gene3D" id="3.30.420.10">
    <property type="entry name" value="Ribonuclease H-like superfamily/Ribonuclease H"/>
    <property type="match status" value="2"/>
</dbReference>
<keyword evidence="4" id="KW-1185">Reference proteome</keyword>
<dbReference type="eggNOG" id="KOG1990">
    <property type="taxonomic scope" value="Eukaryota"/>
</dbReference>
<dbReference type="InterPro" id="IPR006941">
    <property type="entry name" value="RNase_CAF1"/>
</dbReference>
<organism evidence="3 4">
    <name type="scientific">Thecamonas trahens ATCC 50062</name>
    <dbReference type="NCBI Taxonomy" id="461836"/>
    <lineage>
        <taxon>Eukaryota</taxon>
        <taxon>Apusozoa</taxon>
        <taxon>Apusomonadida</taxon>
        <taxon>Apusomonadidae</taxon>
        <taxon>Thecamonas</taxon>
    </lineage>
</organism>
<dbReference type="GO" id="GO:0000175">
    <property type="term" value="F:3'-5'-RNA exonuclease activity"/>
    <property type="evidence" value="ECO:0007669"/>
    <property type="project" value="TreeGrafter"/>
</dbReference>
<evidence type="ECO:0000313" key="3">
    <source>
        <dbReference type="EMBL" id="KNC50230.1"/>
    </source>
</evidence>
<sequence>MEGHGASVFPSAEFVQEVTKDNFAEVLPTLRAAVAEADYVAIDGEFTGLFAGRATKGHSLDSLAARHAKVLKSAKSFCIIQYGVATFKLDPATGRYAVSAWAFYVFPRTGDGGSWDALQTMQAESINFLADNGFDFNKAFIGGIGYLTPEQEAIKAKRIASEGESREPIVLKPETLIKMNALIAAVRAWLDEAEQPATVAGEDSGAGDPGSSDKPLYSLSTAEALHYEYFDTLPASGFIRRLIHQEIEAAFGDDVATESLQVEGAPHWRKYVRITRSDAEAKAAAAAARAQAARDKLEAAIGFRHVLDAIRDAKVPLVGHNLTYDLAYTMAQFYGLRTESVAEYKAALRDTFGPIYDTKLIASKAPAVKPLVTSTALSELVAQLGDLAKQRASFGAGFDASPVRSGAGGAEFHDAGFDALVTGMAFALMTSMSASASVEDVTASSSSFDALAATVSPWRNKINVMRCAVPWLDLDGPFEPVPNNVFELAGLTASVRIKQLREAVAPHSIGGHKWLDDERVLVQLSPAEGHSLYDAVRHMYTVANAPFTHVAHVNLGEERATFTSIYTPAGAAEASRKRKRRDADANADEGAAKKQKGLCLVM</sequence>
<dbReference type="OMA" id="LMHTIIG"/>
<dbReference type="GO" id="GO:0003723">
    <property type="term" value="F:RNA binding"/>
    <property type="evidence" value="ECO:0007669"/>
    <property type="project" value="TreeGrafter"/>
</dbReference>
<dbReference type="OrthoDB" id="1432093at2759"/>
<feature type="region of interest" description="Disordered" evidence="2">
    <location>
        <begin position="573"/>
        <end position="596"/>
    </location>
</feature>
<dbReference type="PANTHER" id="PTHR15092">
    <property type="entry name" value="POLY A -SPECIFIC RIBONUCLEASE/TARGET OF EGR1, MEMBER 1"/>
    <property type="match status" value="1"/>
</dbReference>
<dbReference type="InterPro" id="IPR012337">
    <property type="entry name" value="RNaseH-like_sf"/>
</dbReference>
<proteinExistence type="inferred from homology"/>
<evidence type="ECO:0000256" key="1">
    <source>
        <dbReference type="ARBA" id="ARBA00008372"/>
    </source>
</evidence>
<gene>
    <name evidence="3" type="ORF">AMSG_06383</name>
</gene>
<dbReference type="SUPFAM" id="SSF53098">
    <property type="entry name" value="Ribonuclease H-like"/>
    <property type="match status" value="1"/>
</dbReference>
<dbReference type="GeneID" id="25565550"/>
<comment type="similarity">
    <text evidence="1">Belongs to the CAF1 family.</text>
</comment>
<accession>A0A0L0DDD6</accession>
<protein>
    <submittedName>
        <fullName evidence="3">Poly(A)-specific ribonuclease PARN</fullName>
    </submittedName>
</protein>
<dbReference type="EMBL" id="GL349460">
    <property type="protein sequence ID" value="KNC50230.1"/>
    <property type="molecule type" value="Genomic_DNA"/>
</dbReference>
<dbReference type="STRING" id="461836.A0A0L0DDD6"/>
<dbReference type="Proteomes" id="UP000054408">
    <property type="component" value="Unassembled WGS sequence"/>
</dbReference>
<dbReference type="AlphaFoldDB" id="A0A0L0DDD6"/>
<dbReference type="RefSeq" id="XP_013757061.1">
    <property type="nucleotide sequence ID" value="XM_013901607.1"/>
</dbReference>
<evidence type="ECO:0000313" key="4">
    <source>
        <dbReference type="Proteomes" id="UP000054408"/>
    </source>
</evidence>